<reference evidence="1" key="3">
    <citation type="submission" date="2021-01" db="EMBL/GenBank/DDBJ databases">
        <authorList>
            <consortium name="Genoscope - CEA"/>
            <person name="William W."/>
        </authorList>
    </citation>
    <scope>NUCLEOTIDE SEQUENCE</scope>
</reference>
<evidence type="ECO:0000313" key="2">
    <source>
        <dbReference type="EMBL" id="CDY12155.1"/>
    </source>
</evidence>
<evidence type="ECO:0000313" key="5">
    <source>
        <dbReference type="Proteomes" id="UP000028999"/>
    </source>
</evidence>
<evidence type="ECO:0000313" key="3">
    <source>
        <dbReference type="EMBL" id="CDY50401.1"/>
    </source>
</evidence>
<sequence length="53" mass="6087">MLPLNTSFVHFFHESLVLRMSTEEDVATEMAVSGTIMSGVWSRSKMTWMMFAK</sequence>
<evidence type="ECO:0000313" key="1">
    <source>
        <dbReference type="EMBL" id="CAF2096060.1"/>
    </source>
</evidence>
<reference evidence="2" key="2">
    <citation type="submission" date="2014-06" db="EMBL/GenBank/DDBJ databases">
        <authorList>
            <person name="Genoscope - CEA"/>
        </authorList>
    </citation>
    <scope>NUCLEOTIDE SEQUENCE</scope>
</reference>
<organism evidence="2 5">
    <name type="scientific">Brassica napus</name>
    <name type="common">Rape</name>
    <dbReference type="NCBI Taxonomy" id="3708"/>
    <lineage>
        <taxon>Eukaryota</taxon>
        <taxon>Viridiplantae</taxon>
        <taxon>Streptophyta</taxon>
        <taxon>Embryophyta</taxon>
        <taxon>Tracheophyta</taxon>
        <taxon>Spermatophyta</taxon>
        <taxon>Magnoliopsida</taxon>
        <taxon>eudicotyledons</taxon>
        <taxon>Gunneridae</taxon>
        <taxon>Pentapetalae</taxon>
        <taxon>rosids</taxon>
        <taxon>malvids</taxon>
        <taxon>Brassicales</taxon>
        <taxon>Brassicaceae</taxon>
        <taxon>Brassiceae</taxon>
        <taxon>Brassica</taxon>
    </lineage>
</organism>
<dbReference type="Proteomes" id="UP000028999">
    <property type="component" value="Unassembled WGS sequence"/>
</dbReference>
<name>A0A078FCR2_BRANA</name>
<dbReference type="Gramene" id="CDY12155">
    <property type="protein sequence ID" value="CDY12155"/>
    <property type="gene ID" value="GSBRNA2T00061157001"/>
</dbReference>
<dbReference type="EMBL" id="LK032906">
    <property type="protein sequence ID" value="CDY50401.1"/>
    <property type="molecule type" value="Genomic_DNA"/>
</dbReference>
<dbReference type="EMBL" id="LK033102">
    <property type="protein sequence ID" value="CDY52549.1"/>
    <property type="molecule type" value="Genomic_DNA"/>
</dbReference>
<evidence type="ECO:0000313" key="4">
    <source>
        <dbReference type="EMBL" id="CDY52549.1"/>
    </source>
</evidence>
<dbReference type="EMBL" id="HG994359">
    <property type="protein sequence ID" value="CAF2096060.1"/>
    <property type="molecule type" value="Genomic_DNA"/>
</dbReference>
<accession>A0A078FCR2</accession>
<proteinExistence type="predicted"/>
<protein>
    <submittedName>
        <fullName evidence="1">(rape) hypothetical protein</fullName>
    </submittedName>
    <submittedName>
        <fullName evidence="4">BnaA05g35080D protein</fullName>
    </submittedName>
    <submittedName>
        <fullName evidence="2">BnaC04g11850D protein</fullName>
    </submittedName>
    <submittedName>
        <fullName evidence="3">BnaC09g28920D protein</fullName>
    </submittedName>
</protein>
<dbReference type="Proteomes" id="UP001295469">
    <property type="component" value="Chromosome A05"/>
</dbReference>
<dbReference type="PaxDb" id="3708-A0A078FCR2"/>
<reference evidence="2 5" key="1">
    <citation type="journal article" date="2014" name="Science">
        <title>Plant genetics. Early allopolyploid evolution in the post-Neolithic Brassica napus oilseed genome.</title>
        <authorList>
            <person name="Chalhoub B."/>
            <person name="Denoeud F."/>
            <person name="Liu S."/>
            <person name="Parkin I.A."/>
            <person name="Tang H."/>
            <person name="Wang X."/>
            <person name="Chiquet J."/>
            <person name="Belcram H."/>
            <person name="Tong C."/>
            <person name="Samans B."/>
            <person name="Correa M."/>
            <person name="Da Silva C."/>
            <person name="Just J."/>
            <person name="Falentin C."/>
            <person name="Koh C.S."/>
            <person name="Le Clainche I."/>
            <person name="Bernard M."/>
            <person name="Bento P."/>
            <person name="Noel B."/>
            <person name="Labadie K."/>
            <person name="Alberti A."/>
            <person name="Charles M."/>
            <person name="Arnaud D."/>
            <person name="Guo H."/>
            <person name="Daviaud C."/>
            <person name="Alamery S."/>
            <person name="Jabbari K."/>
            <person name="Zhao M."/>
            <person name="Edger P.P."/>
            <person name="Chelaifa H."/>
            <person name="Tack D."/>
            <person name="Lassalle G."/>
            <person name="Mestiri I."/>
            <person name="Schnel N."/>
            <person name="Le Paslier M.C."/>
            <person name="Fan G."/>
            <person name="Renault V."/>
            <person name="Bayer P.E."/>
            <person name="Golicz A.A."/>
            <person name="Manoli S."/>
            <person name="Lee T.H."/>
            <person name="Thi V.H."/>
            <person name="Chalabi S."/>
            <person name="Hu Q."/>
            <person name="Fan C."/>
            <person name="Tollenaere R."/>
            <person name="Lu Y."/>
            <person name="Battail C."/>
            <person name="Shen J."/>
            <person name="Sidebottom C.H."/>
            <person name="Wang X."/>
            <person name="Canaguier A."/>
            <person name="Chauveau A."/>
            <person name="Berard A."/>
            <person name="Deniot G."/>
            <person name="Guan M."/>
            <person name="Liu Z."/>
            <person name="Sun F."/>
            <person name="Lim Y.P."/>
            <person name="Lyons E."/>
            <person name="Town C.D."/>
            <person name="Bancroft I."/>
            <person name="Wang X."/>
            <person name="Meng J."/>
            <person name="Ma J."/>
            <person name="Pires J.C."/>
            <person name="King G.J."/>
            <person name="Brunel D."/>
            <person name="Delourme R."/>
            <person name="Renard M."/>
            <person name="Aury J.M."/>
            <person name="Adams K.L."/>
            <person name="Batley J."/>
            <person name="Snowdon R.J."/>
            <person name="Tost J."/>
            <person name="Edwards D."/>
            <person name="Zhou Y."/>
            <person name="Hua W."/>
            <person name="Sharpe A.G."/>
            <person name="Paterson A.H."/>
            <person name="Guan C."/>
            <person name="Wincker P."/>
        </authorList>
    </citation>
    <scope>NUCLEOTIDE SEQUENCE [LARGE SCALE GENOMIC DNA]</scope>
    <source>
        <strain evidence="5">cv. Darmor-bzh</strain>
    </source>
</reference>
<dbReference type="Gramene" id="CDY52549">
    <property type="protein sequence ID" value="CDY52549"/>
    <property type="gene ID" value="GSBRNA2T00007252001"/>
</dbReference>
<gene>
    <name evidence="2" type="primary">BnaC04g11850D</name>
    <name evidence="4" type="synonym">BnaA05g35080D</name>
    <name evidence="3" type="synonym">BnaC09g28920D</name>
    <name evidence="1" type="ORF">DARMORV10_A05P12780.1</name>
    <name evidence="4" type="ORF">GSBRNA2T00007252001</name>
    <name evidence="2" type="ORF">GSBRNA2T00061157001</name>
    <name evidence="3" type="ORF">GSBRNA2T00096631001</name>
</gene>
<dbReference type="OMA" id="HFFHESL"/>
<dbReference type="AlphaFoldDB" id="A0A078FCR2"/>
<dbReference type="Gramene" id="CDY50401">
    <property type="protein sequence ID" value="CDY50401"/>
    <property type="gene ID" value="GSBRNA2T00096631001"/>
</dbReference>
<keyword evidence="5" id="KW-1185">Reference proteome</keyword>
<dbReference type="EMBL" id="LK032018">
    <property type="protein sequence ID" value="CDY12155.1"/>
    <property type="molecule type" value="Genomic_DNA"/>
</dbReference>